<accession>A0AAE0G3L4</accession>
<sequence>MTSICQLASQYFVGYPGYMEVVRNTPTLATPEVEEPGAAKAADTANVIIIARRRYLSDQTDIVKRVRESGLHRKGAKNLRETVLGGKHEKFAGKDKDVAKLGHSSSERARVYDTFSEVVDPRPVLANEHRLVRENRAVDWQPTEATRRQQLFDRLDPDFYRAVVRDRYPLPADLLAVTFTMLAQLVTTIYTNWADAPHGEVVGTAAAIAAIGTAAAIPTGDNSEAKQLLKIVVDELRVLEHFIKNQKCGGLRPGCAASGAALLQVRQGWQARGYNAYKNCPLGGDRPGAHAFCCPTAENDEDEMRALALCHVYQQAAGDGGPEAFSQVCDVHIFSFCFSPEVGAAGGSTVGVDLSRHGFAVGSAQAKEQDDSAHVNHFGEPLSRKWCAKVESHFRE</sequence>
<protein>
    <submittedName>
        <fullName evidence="1">Uncharacterized protein</fullName>
    </submittedName>
</protein>
<dbReference type="EMBL" id="LGRX02010248">
    <property type="protein sequence ID" value="KAK3270698.1"/>
    <property type="molecule type" value="Genomic_DNA"/>
</dbReference>
<gene>
    <name evidence="1" type="ORF">CYMTET_20919</name>
</gene>
<name>A0AAE0G3L4_9CHLO</name>
<organism evidence="1 2">
    <name type="scientific">Cymbomonas tetramitiformis</name>
    <dbReference type="NCBI Taxonomy" id="36881"/>
    <lineage>
        <taxon>Eukaryota</taxon>
        <taxon>Viridiplantae</taxon>
        <taxon>Chlorophyta</taxon>
        <taxon>Pyramimonadophyceae</taxon>
        <taxon>Pyramimonadales</taxon>
        <taxon>Pyramimonadaceae</taxon>
        <taxon>Cymbomonas</taxon>
    </lineage>
</organism>
<evidence type="ECO:0000313" key="1">
    <source>
        <dbReference type="EMBL" id="KAK3270698.1"/>
    </source>
</evidence>
<reference evidence="1 2" key="1">
    <citation type="journal article" date="2015" name="Genome Biol. Evol.">
        <title>Comparative Genomics of a Bacterivorous Green Alga Reveals Evolutionary Causalities and Consequences of Phago-Mixotrophic Mode of Nutrition.</title>
        <authorList>
            <person name="Burns J.A."/>
            <person name="Paasch A."/>
            <person name="Narechania A."/>
            <person name="Kim E."/>
        </authorList>
    </citation>
    <scope>NUCLEOTIDE SEQUENCE [LARGE SCALE GENOMIC DNA]</scope>
    <source>
        <strain evidence="1 2">PLY_AMNH</strain>
    </source>
</reference>
<evidence type="ECO:0000313" key="2">
    <source>
        <dbReference type="Proteomes" id="UP001190700"/>
    </source>
</evidence>
<dbReference type="Proteomes" id="UP001190700">
    <property type="component" value="Unassembled WGS sequence"/>
</dbReference>
<proteinExistence type="predicted"/>
<comment type="caution">
    <text evidence="1">The sequence shown here is derived from an EMBL/GenBank/DDBJ whole genome shotgun (WGS) entry which is preliminary data.</text>
</comment>
<keyword evidence="2" id="KW-1185">Reference proteome</keyword>
<dbReference type="AlphaFoldDB" id="A0AAE0G3L4"/>